<dbReference type="InterPro" id="IPR018707">
    <property type="entry name" value="LpxR"/>
</dbReference>
<reference evidence="2 3" key="1">
    <citation type="submission" date="2019-09" db="EMBL/GenBank/DDBJ databases">
        <title>Genomes of family Cryomorphaceae.</title>
        <authorList>
            <person name="Bowman J.P."/>
        </authorList>
    </citation>
    <scope>NUCLEOTIDE SEQUENCE [LARGE SCALE GENOMIC DNA]</scope>
    <source>
        <strain evidence="2 3">LMG 25704</strain>
    </source>
</reference>
<feature type="chain" id="PRO_5026982445" evidence="1">
    <location>
        <begin position="23"/>
        <end position="342"/>
    </location>
</feature>
<gene>
    <name evidence="2" type="ORF">F8C67_07340</name>
</gene>
<dbReference type="OrthoDB" id="622552at2"/>
<evidence type="ECO:0000256" key="1">
    <source>
        <dbReference type="SAM" id="SignalP"/>
    </source>
</evidence>
<dbReference type="AlphaFoldDB" id="A0A6N6RJ08"/>
<sequence length="342" mass="38727">MIRFCKILAVLLLLPLFGSGQMVDTSFRQASFVEFSSENDLYQIALKADKEFTNGLSLRVGDQAFRNLGTRWLAIPMKSGVREYAWSISQDMYTPEDIRNTEVDTTDRPYCGLLYLTFSAYSTDWNKGRRWTSELQVGIQGPAAGAKQTQNWLHSNTNNWIVEGWDNQIGNGLLLDYRISVQDIITKNISYLESSTFATLQVGTMRNFVAVGLQNKIGWFNSSYANFGGLQNRNQPRNQEVKASNGDRTVFLNRPWQAYLVADIGVSTIFYDGTTQGSLIPFEESVYTLDPAQITRFNAISRLGISLSYGRTQLSYLWVVTGYQVRYSNLIGWGEFRLSVSL</sequence>
<keyword evidence="1" id="KW-0732">Signal</keyword>
<keyword evidence="3" id="KW-1185">Reference proteome</keyword>
<accession>A0A6N6RJ08</accession>
<evidence type="ECO:0000313" key="2">
    <source>
        <dbReference type="EMBL" id="KAB2810394.1"/>
    </source>
</evidence>
<organism evidence="2 3">
    <name type="scientific">Phaeocystidibacter luteus</name>
    <dbReference type="NCBI Taxonomy" id="911197"/>
    <lineage>
        <taxon>Bacteria</taxon>
        <taxon>Pseudomonadati</taxon>
        <taxon>Bacteroidota</taxon>
        <taxon>Flavobacteriia</taxon>
        <taxon>Flavobacteriales</taxon>
        <taxon>Phaeocystidibacteraceae</taxon>
        <taxon>Phaeocystidibacter</taxon>
    </lineage>
</organism>
<dbReference type="EMBL" id="WBVO01000004">
    <property type="protein sequence ID" value="KAB2810394.1"/>
    <property type="molecule type" value="Genomic_DNA"/>
</dbReference>
<dbReference type="Pfam" id="PF09982">
    <property type="entry name" value="LpxR"/>
    <property type="match status" value="1"/>
</dbReference>
<proteinExistence type="predicted"/>
<dbReference type="Gene3D" id="2.40.128.140">
    <property type="entry name" value="Outer membrane protein"/>
    <property type="match status" value="1"/>
</dbReference>
<name>A0A6N6RJ08_9FLAO</name>
<protein>
    <submittedName>
        <fullName evidence="2">Lipid A deacylase LpxR family protein</fullName>
    </submittedName>
</protein>
<dbReference type="RefSeq" id="WP_151667183.1">
    <property type="nucleotide sequence ID" value="NZ_WBVO01000004.1"/>
</dbReference>
<evidence type="ECO:0000313" key="3">
    <source>
        <dbReference type="Proteomes" id="UP000468650"/>
    </source>
</evidence>
<dbReference type="InterPro" id="IPR037107">
    <property type="entry name" value="Put_OMP_sf"/>
</dbReference>
<comment type="caution">
    <text evidence="2">The sequence shown here is derived from an EMBL/GenBank/DDBJ whole genome shotgun (WGS) entry which is preliminary data.</text>
</comment>
<feature type="signal peptide" evidence="1">
    <location>
        <begin position="1"/>
        <end position="22"/>
    </location>
</feature>
<dbReference type="Proteomes" id="UP000468650">
    <property type="component" value="Unassembled WGS sequence"/>
</dbReference>